<dbReference type="EMBL" id="AMFJ01021607">
    <property type="protein sequence ID" value="EKD66686.1"/>
    <property type="molecule type" value="Genomic_DNA"/>
</dbReference>
<comment type="subunit">
    <text evidence="5">Self-interacts. Interacts with FtsZ.</text>
</comment>
<keyword evidence="3 5" id="KW-0472">Membrane</keyword>
<comment type="similarity">
    <text evidence="5 6">Belongs to the FtsA/MreB family.</text>
</comment>
<evidence type="ECO:0000256" key="5">
    <source>
        <dbReference type="HAMAP-Rule" id="MF_02033"/>
    </source>
</evidence>
<gene>
    <name evidence="5 8" type="primary">ftsA</name>
    <name evidence="8" type="ORF">ACD_49C00021G0001</name>
</gene>
<evidence type="ECO:0000256" key="2">
    <source>
        <dbReference type="ARBA" id="ARBA00022618"/>
    </source>
</evidence>
<keyword evidence="1 5" id="KW-1003">Cell membrane</keyword>
<evidence type="ECO:0000256" key="1">
    <source>
        <dbReference type="ARBA" id="ARBA00022475"/>
    </source>
</evidence>
<evidence type="ECO:0000259" key="7">
    <source>
        <dbReference type="SMART" id="SM00842"/>
    </source>
</evidence>
<dbReference type="HAMAP" id="MF_02033">
    <property type="entry name" value="FtsA"/>
    <property type="match status" value="1"/>
</dbReference>
<keyword evidence="4 5" id="KW-0131">Cell cycle</keyword>
<evidence type="ECO:0000313" key="8">
    <source>
        <dbReference type="EMBL" id="EKD66686.1"/>
    </source>
</evidence>
<evidence type="ECO:0000256" key="3">
    <source>
        <dbReference type="ARBA" id="ARBA00023136"/>
    </source>
</evidence>
<dbReference type="SMART" id="SM00842">
    <property type="entry name" value="FtsA"/>
    <property type="match status" value="1"/>
</dbReference>
<dbReference type="Pfam" id="PF02491">
    <property type="entry name" value="SHS2_FTSA"/>
    <property type="match status" value="1"/>
</dbReference>
<comment type="function">
    <text evidence="5 6">Cell division protein that is involved in the assembly of the Z ring. May serve as a membrane anchor for the Z ring.</text>
</comment>
<dbReference type="GO" id="GO:0043093">
    <property type="term" value="P:FtsZ-dependent cytokinesis"/>
    <property type="evidence" value="ECO:0007669"/>
    <property type="project" value="UniProtKB-UniRule"/>
</dbReference>
<proteinExistence type="inferred from homology"/>
<dbReference type="Pfam" id="PF14450">
    <property type="entry name" value="FtsA"/>
    <property type="match status" value="1"/>
</dbReference>
<keyword evidence="2 5" id="KW-0132">Cell division</keyword>
<dbReference type="GO" id="GO:0032153">
    <property type="term" value="C:cell division site"/>
    <property type="evidence" value="ECO:0007669"/>
    <property type="project" value="UniProtKB-UniRule"/>
</dbReference>
<dbReference type="InterPro" id="IPR020823">
    <property type="entry name" value="Cell_div_FtsA"/>
</dbReference>
<reference evidence="8" key="1">
    <citation type="journal article" date="2012" name="Science">
        <title>Fermentation, hydrogen, and sulfur metabolism in multiple uncultivated bacterial phyla.</title>
        <authorList>
            <person name="Wrighton K.C."/>
            <person name="Thomas B.C."/>
            <person name="Sharon I."/>
            <person name="Miller C.S."/>
            <person name="Castelle C.J."/>
            <person name="VerBerkmoes N.C."/>
            <person name="Wilkins M.J."/>
            <person name="Hettich R.L."/>
            <person name="Lipton M.S."/>
            <person name="Williams K.H."/>
            <person name="Long P.E."/>
            <person name="Banfield J.F."/>
        </authorList>
    </citation>
    <scope>NUCLEOTIDE SEQUENCE [LARGE SCALE GENOMIC DNA]</scope>
</reference>
<dbReference type="InterPro" id="IPR050696">
    <property type="entry name" value="FtsA/MreB"/>
</dbReference>
<dbReference type="PANTHER" id="PTHR32432:SF4">
    <property type="entry name" value="CELL DIVISION PROTEIN FTSA"/>
    <property type="match status" value="1"/>
</dbReference>
<comment type="caution">
    <text evidence="8">The sequence shown here is derived from an EMBL/GenBank/DDBJ whole genome shotgun (WGS) entry which is preliminary data.</text>
</comment>
<evidence type="ECO:0000256" key="6">
    <source>
        <dbReference type="PIRNR" id="PIRNR003101"/>
    </source>
</evidence>
<evidence type="ECO:0000256" key="4">
    <source>
        <dbReference type="ARBA" id="ARBA00023306"/>
    </source>
</evidence>
<name>K2AY59_9BACT</name>
<dbReference type="Gene3D" id="3.30.420.40">
    <property type="match status" value="2"/>
</dbReference>
<sequence length="412" mass="47084">MVSGETFTAIDIGSSKIKTIIWVFNEEKKLRVLWVGVSSSLGVRKGNILDMDEFKNNIDASLSEAERMTWEQVSHVYLSLSGTGIDVATNKWIVAVMDSEITEEDINRSLDMAQNWVDLQNRVVLKVIPEQFSCDFESGIKNPIWMTAKKLEVIAHIFSIGSNVLNNIKKWIFDVGVDIVDVYPNLITSGEAVLTKRQKELWVVCIDIWASTTGVTVYEEWALIYSGVIPIGWENVTSDVALGARVSIDLAEKLKIEYGDLGLCKIEKWKDEEIELEKLSKNETGTLSMKYLSEITRARYAELFYYVNSELKKIWKDWMLPEWAIITGGWAKMKWILELSKEVLRLPSAIWVPEDSDFISGTSISDPQFSSVIWTLLLSQKYSTHKWSKLNFSIGWYWNSLKSLFYKIVPKG</sequence>
<feature type="domain" description="SHS2" evidence="7">
    <location>
        <begin position="7"/>
        <end position="193"/>
    </location>
</feature>
<dbReference type="GO" id="GO:0009898">
    <property type="term" value="C:cytoplasmic side of plasma membrane"/>
    <property type="evidence" value="ECO:0007669"/>
    <property type="project" value="UniProtKB-UniRule"/>
</dbReference>
<dbReference type="NCBIfam" id="TIGR01174">
    <property type="entry name" value="ftsA"/>
    <property type="match status" value="1"/>
</dbReference>
<accession>K2AY59</accession>
<dbReference type="SUPFAM" id="SSF53067">
    <property type="entry name" value="Actin-like ATPase domain"/>
    <property type="match status" value="2"/>
</dbReference>
<dbReference type="AlphaFoldDB" id="K2AY59"/>
<comment type="subcellular location">
    <subcellularLocation>
        <location evidence="5">Cell membrane</location>
        <topology evidence="5">Peripheral membrane protein</topology>
        <orientation evidence="5">Cytoplasmic side</orientation>
    </subcellularLocation>
    <text evidence="5">Localizes to the Z ring in an FtsZ-dependent manner. Targeted to the membrane through a conserved C-terminal amphipathic helix.</text>
</comment>
<organism evidence="8">
    <name type="scientific">uncultured bacterium</name>
    <name type="common">gcode 4</name>
    <dbReference type="NCBI Taxonomy" id="1234023"/>
    <lineage>
        <taxon>Bacteria</taxon>
        <taxon>environmental samples</taxon>
    </lineage>
</organism>
<dbReference type="CDD" id="cd24048">
    <property type="entry name" value="ASKHA_NBD_FtsA"/>
    <property type="match status" value="1"/>
</dbReference>
<dbReference type="PANTHER" id="PTHR32432">
    <property type="entry name" value="CELL DIVISION PROTEIN FTSA-RELATED"/>
    <property type="match status" value="1"/>
</dbReference>
<protein>
    <recommendedName>
        <fullName evidence="5 6">Cell division protein FtsA</fullName>
    </recommendedName>
</protein>
<dbReference type="InterPro" id="IPR043129">
    <property type="entry name" value="ATPase_NBD"/>
</dbReference>
<dbReference type="InterPro" id="IPR003494">
    <property type="entry name" value="SHS2_FtsA"/>
</dbReference>
<dbReference type="PIRSF" id="PIRSF003101">
    <property type="entry name" value="FtsA"/>
    <property type="match status" value="1"/>
</dbReference>